<evidence type="ECO:0000256" key="3">
    <source>
        <dbReference type="ARBA" id="ARBA00022722"/>
    </source>
</evidence>
<dbReference type="EMBL" id="CACRXK020007950">
    <property type="protein sequence ID" value="CAB4013619.1"/>
    <property type="molecule type" value="Genomic_DNA"/>
</dbReference>
<dbReference type="PANTHER" id="PTHR37984:SF8">
    <property type="entry name" value="CCHC-TYPE DOMAIN-CONTAINING PROTEIN"/>
    <property type="match status" value="1"/>
</dbReference>
<dbReference type="GO" id="GO:0015074">
    <property type="term" value="P:DNA integration"/>
    <property type="evidence" value="ECO:0007669"/>
    <property type="project" value="InterPro"/>
</dbReference>
<dbReference type="SUPFAM" id="SSF53098">
    <property type="entry name" value="Ribonuclease H-like"/>
    <property type="match status" value="1"/>
</dbReference>
<accession>A0A7D9EQA6</accession>
<dbReference type="GO" id="GO:0016787">
    <property type="term" value="F:hydrolase activity"/>
    <property type="evidence" value="ECO:0007669"/>
    <property type="project" value="UniProtKB-KW"/>
</dbReference>
<dbReference type="InterPro" id="IPR041373">
    <property type="entry name" value="RT_RNaseH"/>
</dbReference>
<evidence type="ECO:0000256" key="6">
    <source>
        <dbReference type="ARBA" id="ARBA00022918"/>
    </source>
</evidence>
<dbReference type="InterPro" id="IPR050951">
    <property type="entry name" value="Retrovirus_Pol_polyprotein"/>
</dbReference>
<feature type="region of interest" description="Disordered" evidence="8">
    <location>
        <begin position="631"/>
        <end position="678"/>
    </location>
</feature>
<dbReference type="GO" id="GO:0004519">
    <property type="term" value="F:endonuclease activity"/>
    <property type="evidence" value="ECO:0007669"/>
    <property type="project" value="UniProtKB-KW"/>
</dbReference>
<keyword evidence="5" id="KW-0378">Hydrolase</keyword>
<dbReference type="Pfam" id="PF17917">
    <property type="entry name" value="RT_RNaseH"/>
    <property type="match status" value="1"/>
</dbReference>
<evidence type="ECO:0000313" key="9">
    <source>
        <dbReference type="EMBL" id="CAB4013619.1"/>
    </source>
</evidence>
<dbReference type="InterPro" id="IPR043502">
    <property type="entry name" value="DNA/RNA_pol_sf"/>
</dbReference>
<dbReference type="Gene3D" id="3.30.70.270">
    <property type="match status" value="1"/>
</dbReference>
<dbReference type="SUPFAM" id="SSF56672">
    <property type="entry name" value="DNA/RNA polymerases"/>
    <property type="match status" value="1"/>
</dbReference>
<sequence>MTKEKPVKSKTKLVSYSGHSIKVIGKNTVPLEHKGKFYPVEFQIAEKSDVVPVLGLQTCLELNLIKRVFAVNDTSVETGTSNLSTQQTSEEIIKEYDDVFQGLWYLEGEYHIKTNPNVTPVVHAPRKVPYAIRDKLKTELDRMDNLGVIEKVVEPTEWVNSLVVVEKNNGKITLNSPIGRYKFLRLPFGINSAPEVFQRRMTQALDDMEGVAVIVDDILVWGTTVEEHNRRLQNALQRARELNLKLNKEKSKIQTSELSYMGHLLTRDGVKPDPQKVNAIKEINTPEDKKELQRFMGMTPHHKGLGACLLQEERPVSYASRSLNSAEKNYAQIENELLAILFGCTKYHQYIYSKPVTVETDHKPLEYLFKKPLTAAPPRLTNDAEFTEVRPQFSTNPEKKISRSATRKYKNFSEQPTTISRYKPCNTPYRRDGIITNQVLTKVSEKTGQFVTQFASSEFQTYTTRNNIRHTTSSPIYPQSNDLAERTVQTANKKLLKKARYEKNDPSMALLDLRNAQIEGINLSPAQMLMGSRTKARLPMSPKLLEPTYDATDIKKHFQQRQQKSKRYYDRGTKELHPLNQGEPVIMYDEATKQWKPAVVCNRAEQPRSYTIETETGQRYRRNRRDIMEQPGKQTHIQQQEQPAAADQPRNEIDYDTEQHDKAATVDPIKTVIYRSDE</sequence>
<evidence type="ECO:0000256" key="4">
    <source>
        <dbReference type="ARBA" id="ARBA00022759"/>
    </source>
</evidence>
<keyword evidence="3" id="KW-0540">Nuclease</keyword>
<keyword evidence="6" id="KW-0695">RNA-directed DNA polymerase</keyword>
<dbReference type="InterPro" id="IPR000477">
    <property type="entry name" value="RT_dom"/>
</dbReference>
<dbReference type="CDD" id="cd01647">
    <property type="entry name" value="RT_LTR"/>
    <property type="match status" value="1"/>
</dbReference>
<protein>
    <submittedName>
        <fullName evidence="9">Retrovirus-related Pol poly</fullName>
    </submittedName>
</protein>
<dbReference type="Pfam" id="PF00078">
    <property type="entry name" value="RVT_1"/>
    <property type="match status" value="1"/>
</dbReference>
<gene>
    <name evidence="9" type="ORF">PACLA_8A043000</name>
</gene>
<name>A0A7D9EQA6_PARCT</name>
<keyword evidence="2" id="KW-0548">Nucleotidyltransferase</keyword>
<feature type="compositionally biased region" description="Low complexity" evidence="8">
    <location>
        <begin position="638"/>
        <end position="648"/>
    </location>
</feature>
<dbReference type="FunFam" id="3.30.70.270:FF:000003">
    <property type="entry name" value="Transposon Ty3-G Gag-Pol polyprotein"/>
    <property type="match status" value="1"/>
</dbReference>
<keyword evidence="4" id="KW-0255">Endonuclease</keyword>
<dbReference type="Gene3D" id="3.30.420.10">
    <property type="entry name" value="Ribonuclease H-like superfamily/Ribonuclease H"/>
    <property type="match status" value="1"/>
</dbReference>
<dbReference type="InterPro" id="IPR036397">
    <property type="entry name" value="RNaseH_sf"/>
</dbReference>
<dbReference type="InterPro" id="IPR043128">
    <property type="entry name" value="Rev_trsase/Diguanyl_cyclase"/>
</dbReference>
<keyword evidence="1" id="KW-0808">Transferase</keyword>
<dbReference type="GO" id="GO:0003964">
    <property type="term" value="F:RNA-directed DNA polymerase activity"/>
    <property type="evidence" value="ECO:0007669"/>
    <property type="project" value="UniProtKB-KW"/>
</dbReference>
<proteinExistence type="predicted"/>
<dbReference type="OrthoDB" id="5989289at2759"/>
<dbReference type="CDD" id="cd09274">
    <property type="entry name" value="RNase_HI_RT_Ty3"/>
    <property type="match status" value="1"/>
</dbReference>
<dbReference type="InterPro" id="IPR001584">
    <property type="entry name" value="Integrase_cat-core"/>
</dbReference>
<dbReference type="GO" id="GO:0003676">
    <property type="term" value="F:nucleic acid binding"/>
    <property type="evidence" value="ECO:0007669"/>
    <property type="project" value="InterPro"/>
</dbReference>
<keyword evidence="7" id="KW-0175">Coiled coil</keyword>
<comment type="caution">
    <text evidence="9">The sequence shown here is derived from an EMBL/GenBank/DDBJ whole genome shotgun (WGS) entry which is preliminary data.</text>
</comment>
<feature type="coiled-coil region" evidence="7">
    <location>
        <begin position="225"/>
        <end position="252"/>
    </location>
</feature>
<evidence type="ECO:0000256" key="1">
    <source>
        <dbReference type="ARBA" id="ARBA00022679"/>
    </source>
</evidence>
<dbReference type="AlphaFoldDB" id="A0A7D9EQA6"/>
<evidence type="ECO:0000256" key="5">
    <source>
        <dbReference type="ARBA" id="ARBA00022801"/>
    </source>
</evidence>
<keyword evidence="10" id="KW-1185">Reference proteome</keyword>
<organism evidence="9 10">
    <name type="scientific">Paramuricea clavata</name>
    <name type="common">Red gorgonian</name>
    <name type="synonym">Violescent sea-whip</name>
    <dbReference type="NCBI Taxonomy" id="317549"/>
    <lineage>
        <taxon>Eukaryota</taxon>
        <taxon>Metazoa</taxon>
        <taxon>Cnidaria</taxon>
        <taxon>Anthozoa</taxon>
        <taxon>Octocorallia</taxon>
        <taxon>Malacalcyonacea</taxon>
        <taxon>Plexauridae</taxon>
        <taxon>Paramuricea</taxon>
    </lineage>
</organism>
<reference evidence="9" key="1">
    <citation type="submission" date="2020-04" db="EMBL/GenBank/DDBJ databases">
        <authorList>
            <person name="Alioto T."/>
            <person name="Alioto T."/>
            <person name="Gomez Garrido J."/>
        </authorList>
    </citation>
    <scope>NUCLEOTIDE SEQUENCE</scope>
    <source>
        <strain evidence="9">A484AB</strain>
    </source>
</reference>
<dbReference type="InterPro" id="IPR012337">
    <property type="entry name" value="RNaseH-like_sf"/>
</dbReference>
<evidence type="ECO:0000256" key="7">
    <source>
        <dbReference type="SAM" id="Coils"/>
    </source>
</evidence>
<evidence type="ECO:0000256" key="8">
    <source>
        <dbReference type="SAM" id="MobiDB-lite"/>
    </source>
</evidence>
<evidence type="ECO:0000313" key="10">
    <source>
        <dbReference type="Proteomes" id="UP001152795"/>
    </source>
</evidence>
<dbReference type="PANTHER" id="PTHR37984">
    <property type="entry name" value="PROTEIN CBG26694"/>
    <property type="match status" value="1"/>
</dbReference>
<dbReference type="PROSITE" id="PS50994">
    <property type="entry name" value="INTEGRASE"/>
    <property type="match status" value="1"/>
</dbReference>
<feature type="compositionally biased region" description="Basic and acidic residues" evidence="8">
    <location>
        <begin position="649"/>
        <end position="664"/>
    </location>
</feature>
<feature type="region of interest" description="Disordered" evidence="8">
    <location>
        <begin position="391"/>
        <end position="413"/>
    </location>
</feature>
<dbReference type="Gene3D" id="3.10.10.10">
    <property type="entry name" value="HIV Type 1 Reverse Transcriptase, subunit A, domain 1"/>
    <property type="match status" value="1"/>
</dbReference>
<evidence type="ECO:0000256" key="2">
    <source>
        <dbReference type="ARBA" id="ARBA00022695"/>
    </source>
</evidence>
<dbReference type="Proteomes" id="UP001152795">
    <property type="component" value="Unassembled WGS sequence"/>
</dbReference>